<dbReference type="Pfam" id="PF21349">
    <property type="entry name" value="RUBY_RBDX"/>
    <property type="match status" value="1"/>
</dbReference>
<keyword evidence="4 7" id="KW-0285">Flavoprotein</keyword>
<dbReference type="Gene3D" id="1.10.540.10">
    <property type="entry name" value="Acyl-CoA dehydrogenase/oxidase, N-terminal domain"/>
    <property type="match status" value="1"/>
</dbReference>
<dbReference type="Gene3D" id="2.40.110.10">
    <property type="entry name" value="Butyryl-CoA Dehydrogenase, subunit A, domain 2"/>
    <property type="match status" value="1"/>
</dbReference>
<evidence type="ECO:0000313" key="9">
    <source>
        <dbReference type="EMBL" id="MBA2882367.1"/>
    </source>
</evidence>
<dbReference type="CDD" id="cd00729">
    <property type="entry name" value="rubredoxin_SM"/>
    <property type="match status" value="1"/>
</dbReference>
<comment type="similarity">
    <text evidence="2 7">Belongs to the acyl-CoA dehydrogenase family.</text>
</comment>
<dbReference type="EC" id="1.3.8.7" evidence="9"/>
<evidence type="ECO:0000259" key="8">
    <source>
        <dbReference type="PROSITE" id="PS50903"/>
    </source>
</evidence>
<comment type="cofactor">
    <cofactor evidence="1 7">
        <name>FAD</name>
        <dbReference type="ChEBI" id="CHEBI:57692"/>
    </cofactor>
</comment>
<dbReference type="PANTHER" id="PTHR43884:SF12">
    <property type="entry name" value="ISOVALERYL-COA DEHYDROGENASE, MITOCHONDRIAL-RELATED"/>
    <property type="match status" value="1"/>
</dbReference>
<reference evidence="9 10" key="1">
    <citation type="submission" date="2020-07" db="EMBL/GenBank/DDBJ databases">
        <title>Genomic Encyclopedia of Type Strains, Phase IV (KMG-IV): sequencing the most valuable type-strain genomes for metagenomic binning, comparative biology and taxonomic classification.</title>
        <authorList>
            <person name="Goeker M."/>
        </authorList>
    </citation>
    <scope>NUCLEOTIDE SEQUENCE [LARGE SCALE GENOMIC DNA]</scope>
    <source>
        <strain evidence="9 10">DSM 17721</strain>
    </source>
</reference>
<dbReference type="PANTHER" id="PTHR43884">
    <property type="entry name" value="ACYL-COA DEHYDROGENASE"/>
    <property type="match status" value="1"/>
</dbReference>
<protein>
    <submittedName>
        <fullName evidence="9">Acyl-CoA dehydrogenase</fullName>
        <ecNumber evidence="9">1.3.8.7</ecNumber>
    </submittedName>
</protein>
<dbReference type="InterPro" id="IPR037069">
    <property type="entry name" value="AcylCoA_DH/ox_N_sf"/>
</dbReference>
<dbReference type="InterPro" id="IPR024934">
    <property type="entry name" value="Rubredoxin-like_dom"/>
</dbReference>
<dbReference type="InterPro" id="IPR046373">
    <property type="entry name" value="Acyl-CoA_Oxase/DH_mid-dom_sf"/>
</dbReference>
<evidence type="ECO:0000313" key="10">
    <source>
        <dbReference type="Proteomes" id="UP000525298"/>
    </source>
</evidence>
<evidence type="ECO:0000256" key="7">
    <source>
        <dbReference type="RuleBase" id="RU362125"/>
    </source>
</evidence>
<evidence type="ECO:0000256" key="2">
    <source>
        <dbReference type="ARBA" id="ARBA00009347"/>
    </source>
</evidence>
<dbReference type="InterPro" id="IPR009100">
    <property type="entry name" value="AcylCoA_DH/oxidase_NM_dom_sf"/>
</dbReference>
<dbReference type="Gene3D" id="1.20.140.10">
    <property type="entry name" value="Butyryl-CoA Dehydrogenase, subunit A, domain 3"/>
    <property type="match status" value="1"/>
</dbReference>
<comment type="subunit">
    <text evidence="3">Homotetramer.</text>
</comment>
<dbReference type="InterPro" id="IPR048574">
    <property type="entry name" value="RUBY_RBDX"/>
</dbReference>
<dbReference type="Pfam" id="PF02771">
    <property type="entry name" value="Acyl-CoA_dh_N"/>
    <property type="match status" value="1"/>
</dbReference>
<keyword evidence="5 7" id="KW-0274">FAD</keyword>
<evidence type="ECO:0000256" key="6">
    <source>
        <dbReference type="ARBA" id="ARBA00023002"/>
    </source>
</evidence>
<dbReference type="PROSITE" id="PS50903">
    <property type="entry name" value="RUBREDOXIN_LIKE"/>
    <property type="match status" value="1"/>
</dbReference>
<accession>A0A7W0CAW1</accession>
<dbReference type="Pfam" id="PF00441">
    <property type="entry name" value="Acyl-CoA_dh_1"/>
    <property type="match status" value="1"/>
</dbReference>
<dbReference type="RefSeq" id="WP_181552006.1">
    <property type="nucleotide sequence ID" value="NZ_JACDUS010000009.1"/>
</dbReference>
<dbReference type="InterPro" id="IPR013786">
    <property type="entry name" value="AcylCoA_DH/ox_N"/>
</dbReference>
<keyword evidence="6 7" id="KW-0560">Oxidoreductase</keyword>
<feature type="domain" description="Rubredoxin-like" evidence="8">
    <location>
        <begin position="410"/>
        <end position="444"/>
    </location>
</feature>
<gene>
    <name evidence="9" type="ORF">HNR65_002714</name>
</gene>
<dbReference type="SUPFAM" id="SSF47203">
    <property type="entry name" value="Acyl-CoA dehydrogenase C-terminal domain-like"/>
    <property type="match status" value="1"/>
</dbReference>
<dbReference type="SUPFAM" id="SSF56645">
    <property type="entry name" value="Acyl-CoA dehydrogenase NM domain-like"/>
    <property type="match status" value="1"/>
</dbReference>
<dbReference type="Pfam" id="PF02770">
    <property type="entry name" value="Acyl-CoA_dh_M"/>
    <property type="match status" value="1"/>
</dbReference>
<evidence type="ECO:0000256" key="1">
    <source>
        <dbReference type="ARBA" id="ARBA00001974"/>
    </source>
</evidence>
<dbReference type="Gene3D" id="2.20.28.10">
    <property type="match status" value="1"/>
</dbReference>
<dbReference type="InterPro" id="IPR009075">
    <property type="entry name" value="AcylCo_DH/oxidase_C"/>
</dbReference>
<dbReference type="InterPro" id="IPR006091">
    <property type="entry name" value="Acyl-CoA_Oxase/DH_mid-dom"/>
</dbReference>
<proteinExistence type="inferred from homology"/>
<dbReference type="InterPro" id="IPR036250">
    <property type="entry name" value="AcylCo_DH-like_C"/>
</dbReference>
<dbReference type="FunFam" id="2.40.110.10:FF:000001">
    <property type="entry name" value="Acyl-CoA dehydrogenase, mitochondrial"/>
    <property type="match status" value="1"/>
</dbReference>
<name>A0A7W0CAW1_9BACT</name>
<dbReference type="GO" id="GO:0050660">
    <property type="term" value="F:flavin adenine dinucleotide binding"/>
    <property type="evidence" value="ECO:0007669"/>
    <property type="project" value="InterPro"/>
</dbReference>
<sequence>MLNFQLSQQQQQVQQKAREFAVNRVLPVAAYYDQRDETPVDILREAFDAGISTGDIPEAYGGMGQGMVDGCLVTEEIAAACPGIATSLFDNSLGLEPLILCGNEEAKKKYLPAFTQSFNLISFATSEPTMGSDVSGIRCLAKEDGDDYILNGTKYWVTNGGIADYFTIFATVDPEKKHEGICAFIVEKQFEGVQTGLAIPKLGQRNSNTAAVHFSNVRVPKQNMLAPPGEGFGLAMRTFSRTRPSIGSFAVGAARSAMEFAIDYAKKRRAFGSKLANFQAIQFKIAEMYQKIEASRLLVLKAAWEADNGMDPTISASVAKFYATESAVQVASEALQIFGGYGYTRFFPVEKLLRDVRVYPIYEGTSEIQRMIVAGHALNTYEPVMPPLDNLPLHRDRHPDDAGIEGRPETNAWRCRMCGHVHYGQEPPEQCPYCFFPASAFVQVAGDNAE</sequence>
<dbReference type="AlphaFoldDB" id="A0A7W0CAW1"/>
<evidence type="ECO:0000256" key="5">
    <source>
        <dbReference type="ARBA" id="ARBA00022827"/>
    </source>
</evidence>
<dbReference type="FunFam" id="1.20.140.10:FF:000011">
    <property type="entry name" value="Medium-chain specific acyl-CoA dehydrogenase, mitochondrial"/>
    <property type="match status" value="1"/>
</dbReference>
<evidence type="ECO:0000256" key="3">
    <source>
        <dbReference type="ARBA" id="ARBA00011881"/>
    </source>
</evidence>
<keyword evidence="10" id="KW-1185">Reference proteome</keyword>
<dbReference type="FunFam" id="1.10.540.10:FF:000026">
    <property type="entry name" value="Acyl-CoA dehydrogenase medium chain"/>
    <property type="match status" value="1"/>
</dbReference>
<dbReference type="GO" id="GO:0070991">
    <property type="term" value="F:medium-chain fatty acyl-CoA dehydrogenase activity"/>
    <property type="evidence" value="ECO:0007669"/>
    <property type="project" value="UniProtKB-EC"/>
</dbReference>
<dbReference type="GO" id="GO:0005506">
    <property type="term" value="F:iron ion binding"/>
    <property type="evidence" value="ECO:0007669"/>
    <property type="project" value="InterPro"/>
</dbReference>
<dbReference type="SUPFAM" id="SSF57802">
    <property type="entry name" value="Rubredoxin-like"/>
    <property type="match status" value="1"/>
</dbReference>
<dbReference type="Proteomes" id="UP000525298">
    <property type="component" value="Unassembled WGS sequence"/>
</dbReference>
<comment type="caution">
    <text evidence="9">The sequence shown here is derived from an EMBL/GenBank/DDBJ whole genome shotgun (WGS) entry which is preliminary data.</text>
</comment>
<evidence type="ECO:0000256" key="4">
    <source>
        <dbReference type="ARBA" id="ARBA00022630"/>
    </source>
</evidence>
<dbReference type="EMBL" id="JACDUS010000009">
    <property type="protein sequence ID" value="MBA2882367.1"/>
    <property type="molecule type" value="Genomic_DNA"/>
</dbReference>
<organism evidence="9 10">
    <name type="scientific">Desulfosalsimonas propionicica</name>
    <dbReference type="NCBI Taxonomy" id="332175"/>
    <lineage>
        <taxon>Bacteria</taxon>
        <taxon>Pseudomonadati</taxon>
        <taxon>Thermodesulfobacteriota</taxon>
        <taxon>Desulfobacteria</taxon>
        <taxon>Desulfobacterales</taxon>
        <taxon>Desulfosalsimonadaceae</taxon>
        <taxon>Desulfosalsimonas</taxon>
    </lineage>
</organism>